<dbReference type="SUPFAM" id="SSF88946">
    <property type="entry name" value="Sigma2 domain of RNA polymerase sigma factors"/>
    <property type="match status" value="1"/>
</dbReference>
<evidence type="ECO:0000256" key="4">
    <source>
        <dbReference type="ARBA" id="ARBA00023163"/>
    </source>
</evidence>
<protein>
    <submittedName>
        <fullName evidence="8">RNA polymerase sigma factor SigB</fullName>
    </submittedName>
</protein>
<dbReference type="SUPFAM" id="SSF88659">
    <property type="entry name" value="Sigma3 and sigma4 domains of RNA polymerase sigma factors"/>
    <property type="match status" value="2"/>
</dbReference>
<dbReference type="RefSeq" id="WP_343865393.1">
    <property type="nucleotide sequence ID" value="NZ_BAAACX010000027.1"/>
</dbReference>
<evidence type="ECO:0000256" key="3">
    <source>
        <dbReference type="ARBA" id="ARBA00023125"/>
    </source>
</evidence>
<dbReference type="Pfam" id="PF04539">
    <property type="entry name" value="Sigma70_r3"/>
    <property type="match status" value="1"/>
</dbReference>
<keyword evidence="2" id="KW-0731">Sigma factor</keyword>
<feature type="domain" description="RNA polymerase sigma-70 region 4" evidence="7">
    <location>
        <begin position="200"/>
        <end position="249"/>
    </location>
</feature>
<gene>
    <name evidence="8" type="primary">sigB</name>
    <name evidence="8" type="ORF">GCM10008933_46240</name>
</gene>
<evidence type="ECO:0000259" key="5">
    <source>
        <dbReference type="Pfam" id="PF04539"/>
    </source>
</evidence>
<evidence type="ECO:0000313" key="8">
    <source>
        <dbReference type="EMBL" id="GAA0410806.1"/>
    </source>
</evidence>
<dbReference type="Pfam" id="PF04545">
    <property type="entry name" value="Sigma70_r4"/>
    <property type="match status" value="1"/>
</dbReference>
<dbReference type="InterPro" id="IPR007630">
    <property type="entry name" value="RNA_pol_sigma70_r4"/>
</dbReference>
<feature type="domain" description="RNA polymerase sigma-70 region 2" evidence="6">
    <location>
        <begin position="33"/>
        <end position="103"/>
    </location>
</feature>
<name>A0ABN0YUF3_9BACL</name>
<dbReference type="PANTHER" id="PTHR30385">
    <property type="entry name" value="SIGMA FACTOR F FLAGELLAR"/>
    <property type="match status" value="1"/>
</dbReference>
<evidence type="ECO:0000256" key="2">
    <source>
        <dbReference type="ARBA" id="ARBA00023082"/>
    </source>
</evidence>
<reference evidence="8 9" key="1">
    <citation type="journal article" date="2019" name="Int. J. Syst. Evol. Microbiol.">
        <title>The Global Catalogue of Microorganisms (GCM) 10K type strain sequencing project: providing services to taxonomists for standard genome sequencing and annotation.</title>
        <authorList>
            <consortium name="The Broad Institute Genomics Platform"/>
            <consortium name="The Broad Institute Genome Sequencing Center for Infectious Disease"/>
            <person name="Wu L."/>
            <person name="Ma J."/>
        </authorList>
    </citation>
    <scope>NUCLEOTIDE SEQUENCE [LARGE SCALE GENOMIC DNA]</scope>
    <source>
        <strain evidence="8 9">JCM 12774</strain>
    </source>
</reference>
<comment type="caution">
    <text evidence="8">The sequence shown here is derived from an EMBL/GenBank/DDBJ whole genome shotgun (WGS) entry which is preliminary data.</text>
</comment>
<organism evidence="8 9">
    <name type="scientific">Paenibacillus motobuensis</name>
    <dbReference type="NCBI Taxonomy" id="295324"/>
    <lineage>
        <taxon>Bacteria</taxon>
        <taxon>Bacillati</taxon>
        <taxon>Bacillota</taxon>
        <taxon>Bacilli</taxon>
        <taxon>Bacillales</taxon>
        <taxon>Paenibacillaceae</taxon>
        <taxon>Paenibacillus</taxon>
    </lineage>
</organism>
<dbReference type="PANTHER" id="PTHR30385:SF4">
    <property type="entry name" value="RNA POLYMERASE SIGMA-E FACTOR"/>
    <property type="match status" value="1"/>
</dbReference>
<dbReference type="InterPro" id="IPR007627">
    <property type="entry name" value="RNA_pol_sigma70_r2"/>
</dbReference>
<dbReference type="InterPro" id="IPR013325">
    <property type="entry name" value="RNA_pol_sigma_r2"/>
</dbReference>
<evidence type="ECO:0000256" key="1">
    <source>
        <dbReference type="ARBA" id="ARBA00023015"/>
    </source>
</evidence>
<evidence type="ECO:0000259" key="6">
    <source>
        <dbReference type="Pfam" id="PF04542"/>
    </source>
</evidence>
<dbReference type="Gene3D" id="1.20.140.160">
    <property type="match status" value="1"/>
</dbReference>
<keyword evidence="9" id="KW-1185">Reference proteome</keyword>
<dbReference type="InterPro" id="IPR007624">
    <property type="entry name" value="RNA_pol_sigma70_r3"/>
</dbReference>
<proteinExistence type="predicted"/>
<dbReference type="Proteomes" id="UP001500340">
    <property type="component" value="Unassembled WGS sequence"/>
</dbReference>
<dbReference type="CDD" id="cd06171">
    <property type="entry name" value="Sigma70_r4"/>
    <property type="match status" value="1"/>
</dbReference>
<evidence type="ECO:0000313" key="9">
    <source>
        <dbReference type="Proteomes" id="UP001500340"/>
    </source>
</evidence>
<dbReference type="Pfam" id="PF04542">
    <property type="entry name" value="Sigma70_r2"/>
    <property type="match status" value="1"/>
</dbReference>
<dbReference type="Gene3D" id="1.10.1740.10">
    <property type="match status" value="1"/>
</dbReference>
<sequence length="260" mass="29961">MNVNTTPHESWNESIRMIMEYQQSGSKELASKLIQKYEPIVKIAAGKISRNRPDLYEDLNQVGQMAMIRLLQQYDAQLGVPFEPYAMKSIIGHMKNFLRDKSWYLQVPRRIKEKGATVQLAIDELTVKLERSPRVEEIADHLELSEEETLEILAGRECYHYVSLDSPISQEESAATLGEMISSEADDYDTLEKRMDLLQALDELQEQEKQVLLLAFEEGQSQRAIAQKLGVSQMSISRIQRRATEKLRQMMSSNNQVDYM</sequence>
<dbReference type="NCBIfam" id="TIGR02937">
    <property type="entry name" value="sigma70-ECF"/>
    <property type="match status" value="1"/>
</dbReference>
<evidence type="ECO:0000259" key="7">
    <source>
        <dbReference type="Pfam" id="PF04545"/>
    </source>
</evidence>
<feature type="domain" description="RNA polymerase sigma-70 region 3" evidence="5">
    <location>
        <begin position="115"/>
        <end position="183"/>
    </location>
</feature>
<dbReference type="InterPro" id="IPR014284">
    <property type="entry name" value="RNA_pol_sigma-70_dom"/>
</dbReference>
<keyword evidence="3" id="KW-0238">DNA-binding</keyword>
<keyword evidence="1" id="KW-0805">Transcription regulation</keyword>
<accession>A0ABN0YUF3</accession>
<dbReference type="EMBL" id="BAAACX010000027">
    <property type="protein sequence ID" value="GAA0410806.1"/>
    <property type="molecule type" value="Genomic_DNA"/>
</dbReference>
<dbReference type="InterPro" id="IPR013324">
    <property type="entry name" value="RNA_pol_sigma_r3/r4-like"/>
</dbReference>
<keyword evidence="4" id="KW-0804">Transcription</keyword>